<dbReference type="HOGENOM" id="CLU_3023637_0_0_6"/>
<proteinExistence type="predicted"/>
<dbReference type="KEGG" id="cja:CJA_3049"/>
<protein>
    <submittedName>
        <fullName evidence="1">Uncharacterized protein</fullName>
    </submittedName>
</protein>
<evidence type="ECO:0000313" key="2">
    <source>
        <dbReference type="Proteomes" id="UP000001036"/>
    </source>
</evidence>
<accession>B3PD91</accession>
<dbReference type="STRING" id="498211.CJA_3049"/>
<sequence>MPVVINEVVTDITPEPVPAIHAQAPQGATPVTQPEYELLQTLNLIQERQARLQFD</sequence>
<dbReference type="Proteomes" id="UP000001036">
    <property type="component" value="Chromosome"/>
</dbReference>
<keyword evidence="2" id="KW-1185">Reference proteome</keyword>
<organism evidence="1 2">
    <name type="scientific">Cellvibrio japonicus (strain Ueda107)</name>
    <name type="common">Pseudomonas fluorescens subsp. cellulosa</name>
    <dbReference type="NCBI Taxonomy" id="498211"/>
    <lineage>
        <taxon>Bacteria</taxon>
        <taxon>Pseudomonadati</taxon>
        <taxon>Pseudomonadota</taxon>
        <taxon>Gammaproteobacteria</taxon>
        <taxon>Cellvibrionales</taxon>
        <taxon>Cellvibrionaceae</taxon>
        <taxon>Cellvibrio</taxon>
    </lineage>
</organism>
<dbReference type="EMBL" id="CP000934">
    <property type="protein sequence ID" value="ACE84862.1"/>
    <property type="molecule type" value="Genomic_DNA"/>
</dbReference>
<dbReference type="RefSeq" id="WP_012488627.1">
    <property type="nucleotide sequence ID" value="NC_010995.1"/>
</dbReference>
<gene>
    <name evidence="1" type="ordered locus">CJA_3049</name>
</gene>
<reference evidence="1 2" key="1">
    <citation type="journal article" date="2008" name="J. Bacteriol.">
        <title>Insights into plant cell wall degradation from the genome sequence of the soil bacterium Cellvibrio japonicus.</title>
        <authorList>
            <person name="Deboy R.T."/>
            <person name="Mongodin E.F."/>
            <person name="Fouts D.E."/>
            <person name="Tailford L.E."/>
            <person name="Khouri H."/>
            <person name="Emerson J.B."/>
            <person name="Mohamoud Y."/>
            <person name="Watkins K."/>
            <person name="Henrissat B."/>
            <person name="Gilbert H.J."/>
            <person name="Nelson K.E."/>
        </authorList>
    </citation>
    <scope>NUCLEOTIDE SEQUENCE [LARGE SCALE GENOMIC DNA]</scope>
    <source>
        <strain evidence="1 2">Ueda107</strain>
    </source>
</reference>
<dbReference type="AlphaFoldDB" id="B3PD91"/>
<evidence type="ECO:0000313" key="1">
    <source>
        <dbReference type="EMBL" id="ACE84862.1"/>
    </source>
</evidence>
<name>B3PD91_CELJU</name>